<dbReference type="Proteomes" id="UP001055811">
    <property type="component" value="Linkage Group LG07"/>
</dbReference>
<reference evidence="1 2" key="2">
    <citation type="journal article" date="2022" name="Mol. Ecol. Resour.">
        <title>The genomes of chicory, endive, great burdock and yacon provide insights into Asteraceae paleo-polyploidization history and plant inulin production.</title>
        <authorList>
            <person name="Fan W."/>
            <person name="Wang S."/>
            <person name="Wang H."/>
            <person name="Wang A."/>
            <person name="Jiang F."/>
            <person name="Liu H."/>
            <person name="Zhao H."/>
            <person name="Xu D."/>
            <person name="Zhang Y."/>
        </authorList>
    </citation>
    <scope>NUCLEOTIDE SEQUENCE [LARGE SCALE GENOMIC DNA]</scope>
    <source>
        <strain evidence="2">cv. Punajuju</strain>
        <tissue evidence="1">Leaves</tissue>
    </source>
</reference>
<sequence>MSAQPSSPAKRLSPAAGFSRVMSILRAFIEGDGCCVEIDLSKPSKTTSDEYSYARTAVPHRFVSSALETSVLHFLGFSTSLTADHHLDHCLCIHHHHRRVHYRPTTLLKIGHPQFKMGFLLLPFYGLGLIKVDDVVNCSFIGPSI</sequence>
<name>A0ACB9AGV8_CICIN</name>
<reference evidence="2" key="1">
    <citation type="journal article" date="2022" name="Mol. Ecol. Resour.">
        <title>The genomes of chicory, endive, great burdock and yacon provide insights into Asteraceae palaeo-polyploidization history and plant inulin production.</title>
        <authorList>
            <person name="Fan W."/>
            <person name="Wang S."/>
            <person name="Wang H."/>
            <person name="Wang A."/>
            <person name="Jiang F."/>
            <person name="Liu H."/>
            <person name="Zhao H."/>
            <person name="Xu D."/>
            <person name="Zhang Y."/>
        </authorList>
    </citation>
    <scope>NUCLEOTIDE SEQUENCE [LARGE SCALE GENOMIC DNA]</scope>
    <source>
        <strain evidence="2">cv. Punajuju</strain>
    </source>
</reference>
<protein>
    <submittedName>
        <fullName evidence="1">Uncharacterized protein</fullName>
    </submittedName>
</protein>
<evidence type="ECO:0000313" key="1">
    <source>
        <dbReference type="EMBL" id="KAI3708603.1"/>
    </source>
</evidence>
<gene>
    <name evidence="1" type="ORF">L2E82_37887</name>
</gene>
<accession>A0ACB9AGV8</accession>
<comment type="caution">
    <text evidence="1">The sequence shown here is derived from an EMBL/GenBank/DDBJ whole genome shotgun (WGS) entry which is preliminary data.</text>
</comment>
<organism evidence="1 2">
    <name type="scientific">Cichorium intybus</name>
    <name type="common">Chicory</name>
    <dbReference type="NCBI Taxonomy" id="13427"/>
    <lineage>
        <taxon>Eukaryota</taxon>
        <taxon>Viridiplantae</taxon>
        <taxon>Streptophyta</taxon>
        <taxon>Embryophyta</taxon>
        <taxon>Tracheophyta</taxon>
        <taxon>Spermatophyta</taxon>
        <taxon>Magnoliopsida</taxon>
        <taxon>eudicotyledons</taxon>
        <taxon>Gunneridae</taxon>
        <taxon>Pentapetalae</taxon>
        <taxon>asterids</taxon>
        <taxon>campanulids</taxon>
        <taxon>Asterales</taxon>
        <taxon>Asteraceae</taxon>
        <taxon>Cichorioideae</taxon>
        <taxon>Cichorieae</taxon>
        <taxon>Cichoriinae</taxon>
        <taxon>Cichorium</taxon>
    </lineage>
</organism>
<evidence type="ECO:0000313" key="2">
    <source>
        <dbReference type="Proteomes" id="UP001055811"/>
    </source>
</evidence>
<dbReference type="EMBL" id="CM042015">
    <property type="protein sequence ID" value="KAI3708603.1"/>
    <property type="molecule type" value="Genomic_DNA"/>
</dbReference>
<keyword evidence="2" id="KW-1185">Reference proteome</keyword>
<proteinExistence type="predicted"/>